<accession>A0A1G4IMY4</accession>
<sequence>MSRSRKQSNVPATTQQTTPVPIAQPTDSYIPPFLAAQVPELESYKQLLEAESKIDIYISRKKIDLYQSVSQWNNLKQETQEKQYLRIFVSNIAENQPWQNQEPGVQPSWTLRVEGRLLNSQDVGEPIRPKFSTFLQGIAVDFKKPETMNSAAYVAGESGQDISEQQQNPNEVPSIVEWHFDPANPADFDGLDIKRDGSENIQCTIVIQPRGVTGEWIQFSPQLSSIIGMSRGTLHEAVYSLYKYILLNDLLSDDEPDVQSTTQAAQASPNNTSGERTIVKIDKYLAALFPEERKRMKLGEIPTLVNRHISPLPPIKIDYTIHVDKASTYGETVLDVEVPAKADDEVARQGMSLLAELNKLSTTLEPQMQQLNQELNILQLQLNSSANKHQFFQKLASNPAPMLEEYIQSSSRALKVLSGDDGFNEDTVRRAPFYKENEAMLFENLGVLLSNGRM</sequence>
<protein>
    <submittedName>
        <fullName evidence="2">LANO_0A01904g1_1</fullName>
    </submittedName>
</protein>
<keyword evidence="3" id="KW-1185">Reference proteome</keyword>
<dbReference type="EMBL" id="LT598449">
    <property type="protein sequence ID" value="SCU78035.1"/>
    <property type="molecule type" value="Genomic_DNA"/>
</dbReference>
<proteinExistence type="predicted"/>
<evidence type="ECO:0000313" key="2">
    <source>
        <dbReference type="EMBL" id="SCU78035.1"/>
    </source>
</evidence>
<organism evidence="2 3">
    <name type="scientific">Lachancea nothofagi CBS 11611</name>
    <dbReference type="NCBI Taxonomy" id="1266666"/>
    <lineage>
        <taxon>Eukaryota</taxon>
        <taxon>Fungi</taxon>
        <taxon>Dikarya</taxon>
        <taxon>Ascomycota</taxon>
        <taxon>Saccharomycotina</taxon>
        <taxon>Saccharomycetes</taxon>
        <taxon>Saccharomycetales</taxon>
        <taxon>Saccharomycetaceae</taxon>
        <taxon>Lachancea</taxon>
    </lineage>
</organism>
<dbReference type="AlphaFoldDB" id="A0A1G4IMY4"/>
<evidence type="ECO:0000313" key="3">
    <source>
        <dbReference type="Proteomes" id="UP000189911"/>
    </source>
</evidence>
<feature type="region of interest" description="Disordered" evidence="1">
    <location>
        <begin position="1"/>
        <end position="25"/>
    </location>
</feature>
<dbReference type="InterPro" id="IPR036885">
    <property type="entry name" value="SWIB_MDM2_dom_sf"/>
</dbReference>
<dbReference type="SUPFAM" id="SSF47592">
    <property type="entry name" value="SWIB/MDM2 domain"/>
    <property type="match status" value="1"/>
</dbReference>
<name>A0A1G4IMY4_9SACH</name>
<dbReference type="CDD" id="cd10568">
    <property type="entry name" value="SWIB_like"/>
    <property type="match status" value="1"/>
</dbReference>
<reference evidence="3" key="1">
    <citation type="submission" date="2016-03" db="EMBL/GenBank/DDBJ databases">
        <authorList>
            <person name="Devillers Hugo."/>
        </authorList>
    </citation>
    <scope>NUCLEOTIDE SEQUENCE [LARGE SCALE GENOMIC DNA]</scope>
</reference>
<evidence type="ECO:0000256" key="1">
    <source>
        <dbReference type="SAM" id="MobiDB-lite"/>
    </source>
</evidence>
<feature type="compositionally biased region" description="Low complexity" evidence="1">
    <location>
        <begin position="10"/>
        <end position="25"/>
    </location>
</feature>
<gene>
    <name evidence="2" type="ORF">LANO_0A01904G</name>
</gene>
<dbReference type="Proteomes" id="UP000189911">
    <property type="component" value="Chromosome A"/>
</dbReference>
<dbReference type="PANTHER" id="PTHR13844">
    <property type="entry name" value="SWI/SNF-RELATED MATRIX-ASSOCIATED ACTIN-DEPENDENT REGULATOR OF CHROMATIN SUBFAMILY D"/>
    <property type="match status" value="1"/>
</dbReference>
<dbReference type="Gene3D" id="1.10.245.10">
    <property type="entry name" value="SWIB/MDM2 domain"/>
    <property type="match status" value="1"/>
</dbReference>
<dbReference type="OrthoDB" id="10263741at2759"/>